<keyword evidence="4" id="KW-1185">Reference proteome</keyword>
<accession>A0A873WTB9</accession>
<keyword evidence="2" id="KW-1133">Transmembrane helix</keyword>
<dbReference type="EMBL" id="MW147367">
    <property type="protein sequence ID" value="QPB08374.1"/>
    <property type="molecule type" value="Genomic_DNA"/>
</dbReference>
<feature type="region of interest" description="Disordered" evidence="1">
    <location>
        <begin position="63"/>
        <end position="83"/>
    </location>
</feature>
<name>A0A873WTB9_9CAUD</name>
<dbReference type="KEGG" id="vg:77945529"/>
<feature type="compositionally biased region" description="Low complexity" evidence="1">
    <location>
        <begin position="68"/>
        <end position="83"/>
    </location>
</feature>
<keyword evidence="2" id="KW-0472">Membrane</keyword>
<protein>
    <recommendedName>
        <fullName evidence="5">Plasmid stability protein</fullName>
    </recommendedName>
</protein>
<dbReference type="RefSeq" id="YP_010669359.1">
    <property type="nucleotide sequence ID" value="NC_070960.1"/>
</dbReference>
<reference evidence="3" key="1">
    <citation type="submission" date="2020-10" db="EMBL/GenBank/DDBJ databases">
        <title>The Isolation and Genome Sequence of a Novel Cyanophage S-H9-2 from the Yellow Sea, China.</title>
        <authorList>
            <person name="Jiang T."/>
            <person name="Luo L."/>
        </authorList>
    </citation>
    <scope>NUCLEOTIDE SEQUENCE</scope>
</reference>
<feature type="transmembrane region" description="Helical" evidence="2">
    <location>
        <begin position="7"/>
        <end position="27"/>
    </location>
</feature>
<proteinExistence type="predicted"/>
<evidence type="ECO:0008006" key="5">
    <source>
        <dbReference type="Google" id="ProtNLM"/>
    </source>
</evidence>
<sequence>MQKLINVVALLSGLTSLAIIGGSVYLYKNADVMMEDARKKLSAAAVEAVSNALPGMLDDAMPELPEVTGPAMPTTTGPALPMP</sequence>
<evidence type="ECO:0000256" key="2">
    <source>
        <dbReference type="SAM" id="Phobius"/>
    </source>
</evidence>
<dbReference type="GeneID" id="77945529"/>
<evidence type="ECO:0000313" key="4">
    <source>
        <dbReference type="Proteomes" id="UP000662754"/>
    </source>
</evidence>
<keyword evidence="2" id="KW-0812">Transmembrane</keyword>
<organism evidence="3 4">
    <name type="scientific">Synechococcus phage S-H9-2</name>
    <dbReference type="NCBI Taxonomy" id="2783669"/>
    <lineage>
        <taxon>Viruses</taxon>
        <taxon>Duplodnaviria</taxon>
        <taxon>Heunggongvirae</taxon>
        <taxon>Uroviricota</taxon>
        <taxon>Caudoviricetes</taxon>
        <taxon>Pantevenvirales</taxon>
        <taxon>Kyanoviridae</taxon>
        <taxon>Yushanluvirus</taxon>
        <taxon>Yushanluvirus satich</taxon>
    </lineage>
</organism>
<evidence type="ECO:0000313" key="3">
    <source>
        <dbReference type="EMBL" id="QPB08374.1"/>
    </source>
</evidence>
<evidence type="ECO:0000256" key="1">
    <source>
        <dbReference type="SAM" id="MobiDB-lite"/>
    </source>
</evidence>
<dbReference type="Proteomes" id="UP000662754">
    <property type="component" value="Segment"/>
</dbReference>